<evidence type="ECO:0000313" key="7">
    <source>
        <dbReference type="Proteomes" id="UP000293550"/>
    </source>
</evidence>
<evidence type="ECO:0000256" key="4">
    <source>
        <dbReference type="SAM" id="Phobius"/>
    </source>
</evidence>
<dbReference type="AlphaFoldDB" id="A0A4Q7DIC8"/>
<dbReference type="GO" id="GO:1904680">
    <property type="term" value="F:peptide transmembrane transporter activity"/>
    <property type="evidence" value="ECO:0007669"/>
    <property type="project" value="TreeGrafter"/>
</dbReference>
<comment type="subcellular location">
    <subcellularLocation>
        <location evidence="1">Periplasm</location>
    </subcellularLocation>
</comment>
<feature type="transmembrane region" description="Helical" evidence="4">
    <location>
        <begin position="7"/>
        <end position="23"/>
    </location>
</feature>
<dbReference type="GO" id="GO:0042884">
    <property type="term" value="P:microcin transport"/>
    <property type="evidence" value="ECO:0007669"/>
    <property type="project" value="TreeGrafter"/>
</dbReference>
<dbReference type="Pfam" id="PF00496">
    <property type="entry name" value="SBP_bac_5"/>
    <property type="match status" value="1"/>
</dbReference>
<dbReference type="RefSeq" id="WP_130153835.1">
    <property type="nucleotide sequence ID" value="NZ_SCFB01000005.1"/>
</dbReference>
<gene>
    <name evidence="6" type="ORF">EQU50_03865</name>
</gene>
<dbReference type="CDD" id="cd08497">
    <property type="entry name" value="MbnE-like"/>
    <property type="match status" value="1"/>
</dbReference>
<dbReference type="EMBL" id="SCFB01000005">
    <property type="protein sequence ID" value="RZI46078.1"/>
    <property type="molecule type" value="Genomic_DNA"/>
</dbReference>
<keyword evidence="7" id="KW-1185">Reference proteome</keyword>
<dbReference type="Proteomes" id="UP000293550">
    <property type="component" value="Unassembled WGS sequence"/>
</dbReference>
<name>A0A4Q7DIC8_9PROT</name>
<comment type="similarity">
    <text evidence="2">Belongs to the bacterial solute-binding protein 5 family.</text>
</comment>
<accession>A0A4Q7DIC8</accession>
<dbReference type="PANTHER" id="PTHR30290">
    <property type="entry name" value="PERIPLASMIC BINDING COMPONENT OF ABC TRANSPORTER"/>
    <property type="match status" value="1"/>
</dbReference>
<keyword evidence="4" id="KW-0472">Membrane</keyword>
<dbReference type="Gene3D" id="3.10.105.10">
    <property type="entry name" value="Dipeptide-binding Protein, Domain 3"/>
    <property type="match status" value="1"/>
</dbReference>
<comment type="caution">
    <text evidence="6">The sequence shown here is derived from an EMBL/GenBank/DDBJ whole genome shotgun (WGS) entry which is preliminary data.</text>
</comment>
<keyword evidence="4" id="KW-1133">Transmembrane helix</keyword>
<evidence type="ECO:0000313" key="6">
    <source>
        <dbReference type="EMBL" id="RZI46078.1"/>
    </source>
</evidence>
<dbReference type="GO" id="GO:0030288">
    <property type="term" value="C:outer membrane-bounded periplasmic space"/>
    <property type="evidence" value="ECO:0007669"/>
    <property type="project" value="TreeGrafter"/>
</dbReference>
<dbReference type="InterPro" id="IPR000914">
    <property type="entry name" value="SBP_5_dom"/>
</dbReference>
<dbReference type="InterPro" id="IPR030678">
    <property type="entry name" value="Peptide/Ni-bd"/>
</dbReference>
<sequence>MSLKTKLPVILGALILAGVGYYYQQCSCPKPEKATLEKTPEASVSPQPVSEVVIPPTAVTAIARFGEPAYKPGFTHFNHANPNAPKGGTLRLSTIGTFDTVNKDIVKGICAQGILECYDPLMARSASEPFTFYAVLAQAVVLAADASSITFYLNPKARFHDGSAVTAADVKATIETLRDKGLPRYRQHYTRIEKMEILHPHVIKISLKPLETGGYDPELPFIIAGLRVLKKDQIESINFADSGLTKIIGSGPYKVGAVNQGRSISLERDPNYWGKDLPVKKGFYNFDTIKIEYFKNAQVQFQAFSAGEFDVHFEGNPNQWESGYNFAALKDGHVKRAELRHQRPVTVRTIIFNMRRPIFAEWKLRKALTLALDFNTLNKMVFCNSMLCPSSMFANTYLAHKGPATGKEAKILKNYADKIKPELLKMMLDQPFTPAQTNGDGDQRENLARAAVLLKEAGYTLQNGKCVDVKGQPLTFEIMIKDPRLEKIALSFKESLKKLGIDLSVRMMDTVQYENRVIESDFDMIIHAFTNTLSPGNEQVYYFSAKNADIKGSSNYIGVKDPVAEALATGVATARDIEALEAAVHAFDRYVMHMCYQIPLSYENNLRWAYWVDKLATPEIDPKIGLDVMNVGWSPKAGQ</sequence>
<evidence type="ECO:0000256" key="3">
    <source>
        <dbReference type="ARBA" id="ARBA00022729"/>
    </source>
</evidence>
<dbReference type="Gene3D" id="3.40.190.10">
    <property type="entry name" value="Periplasmic binding protein-like II"/>
    <property type="match status" value="1"/>
</dbReference>
<protein>
    <submittedName>
        <fullName evidence="6">ABC transporter substrate-binding protein</fullName>
    </submittedName>
</protein>
<reference evidence="6 7" key="1">
    <citation type="submission" date="2018-10" db="EMBL/GenBank/DDBJ databases">
        <title>An updated phylogeny of the Alphaproteobacteria reveals that the parasitic Rickettsiales and Holosporales have independent origins.</title>
        <authorList>
            <person name="Munoz-Gomez S.A."/>
            <person name="Hess S."/>
            <person name="Burger G."/>
            <person name="Lang B.F."/>
            <person name="Susko E."/>
            <person name="Slamovits C.H."/>
            <person name="Roger A.J."/>
        </authorList>
    </citation>
    <scope>NUCLEOTIDE SEQUENCE [LARGE SCALE GENOMIC DNA]</scope>
    <source>
        <strain evidence="6">HOLO01</strain>
    </source>
</reference>
<dbReference type="PIRSF" id="PIRSF002741">
    <property type="entry name" value="MppA"/>
    <property type="match status" value="1"/>
</dbReference>
<feature type="domain" description="Solute-binding protein family 5" evidence="5">
    <location>
        <begin position="133"/>
        <end position="547"/>
    </location>
</feature>
<evidence type="ECO:0000259" key="5">
    <source>
        <dbReference type="Pfam" id="PF00496"/>
    </source>
</evidence>
<dbReference type="GO" id="GO:0015833">
    <property type="term" value="P:peptide transport"/>
    <property type="evidence" value="ECO:0007669"/>
    <property type="project" value="TreeGrafter"/>
</dbReference>
<proteinExistence type="inferred from homology"/>
<dbReference type="OrthoDB" id="9803988at2"/>
<dbReference type="PANTHER" id="PTHR30290:SF64">
    <property type="entry name" value="ABC TRANSPORTER PERIPLASMIC BINDING PROTEIN"/>
    <property type="match status" value="1"/>
</dbReference>
<organism evidence="6 7">
    <name type="scientific">Candidatus Finniella inopinata</name>
    <dbReference type="NCBI Taxonomy" id="1696036"/>
    <lineage>
        <taxon>Bacteria</taxon>
        <taxon>Pseudomonadati</taxon>
        <taxon>Pseudomonadota</taxon>
        <taxon>Alphaproteobacteria</taxon>
        <taxon>Holosporales</taxon>
        <taxon>Candidatus Paracaedibacteraceae</taxon>
        <taxon>Candidatus Finniella</taxon>
    </lineage>
</organism>
<dbReference type="SUPFAM" id="SSF53850">
    <property type="entry name" value="Periplasmic binding protein-like II"/>
    <property type="match status" value="1"/>
</dbReference>
<evidence type="ECO:0000256" key="1">
    <source>
        <dbReference type="ARBA" id="ARBA00004418"/>
    </source>
</evidence>
<dbReference type="GO" id="GO:0043190">
    <property type="term" value="C:ATP-binding cassette (ABC) transporter complex"/>
    <property type="evidence" value="ECO:0007669"/>
    <property type="project" value="InterPro"/>
</dbReference>
<keyword evidence="4" id="KW-0812">Transmembrane</keyword>
<dbReference type="InterPro" id="IPR039424">
    <property type="entry name" value="SBP_5"/>
</dbReference>
<evidence type="ECO:0000256" key="2">
    <source>
        <dbReference type="ARBA" id="ARBA00005695"/>
    </source>
</evidence>
<keyword evidence="3" id="KW-0732">Signal</keyword>